<reference evidence="2 3" key="1">
    <citation type="submission" date="2018-08" db="EMBL/GenBank/DDBJ databases">
        <title>Genomic Encyclopedia of Archaeal and Bacterial Type Strains, Phase II (KMG-II): from individual species to whole genera.</title>
        <authorList>
            <person name="Goeker M."/>
        </authorList>
    </citation>
    <scope>NUCLEOTIDE SEQUENCE [LARGE SCALE GENOMIC DNA]</scope>
    <source>
        <strain evidence="2 3">DSM 15986</strain>
    </source>
</reference>
<dbReference type="AlphaFoldDB" id="A0A3E0E002"/>
<keyword evidence="2" id="KW-0808">Transferase</keyword>
<dbReference type="PANTHER" id="PTHR22916:SF3">
    <property type="entry name" value="UDP-GLCNAC:BETAGAL BETA-1,3-N-ACETYLGLUCOSAMINYLTRANSFERASE-LIKE PROTEIN 1"/>
    <property type="match status" value="1"/>
</dbReference>
<dbReference type="PANTHER" id="PTHR22916">
    <property type="entry name" value="GLYCOSYLTRANSFERASE"/>
    <property type="match status" value="1"/>
</dbReference>
<comment type="caution">
    <text evidence="2">The sequence shown here is derived from an EMBL/GenBank/DDBJ whole genome shotgun (WGS) entry which is preliminary data.</text>
</comment>
<dbReference type="InterPro" id="IPR001173">
    <property type="entry name" value="Glyco_trans_2-like"/>
</dbReference>
<dbReference type="InterPro" id="IPR029044">
    <property type="entry name" value="Nucleotide-diphossugar_trans"/>
</dbReference>
<feature type="domain" description="Glycosyltransferase 2-like" evidence="1">
    <location>
        <begin position="23"/>
        <end position="150"/>
    </location>
</feature>
<keyword evidence="3" id="KW-1185">Reference proteome</keyword>
<organism evidence="2 3">
    <name type="scientific">Algoriphagus antarcticus</name>
    <dbReference type="NCBI Taxonomy" id="238540"/>
    <lineage>
        <taxon>Bacteria</taxon>
        <taxon>Pseudomonadati</taxon>
        <taxon>Bacteroidota</taxon>
        <taxon>Cytophagia</taxon>
        <taxon>Cytophagales</taxon>
        <taxon>Cyclobacteriaceae</taxon>
        <taxon>Algoriphagus</taxon>
    </lineage>
</organism>
<name>A0A3E0E002_9BACT</name>
<gene>
    <name evidence="2" type="ORF">C8N25_104129</name>
</gene>
<dbReference type="Pfam" id="PF00535">
    <property type="entry name" value="Glycos_transf_2"/>
    <property type="match status" value="1"/>
</dbReference>
<sequence>MVKFPDLFTQKLNSEFMIKPLVSVLMITYNHEAYLKEAINGVLEQEGDFDLELIIAEDTSTDNSKVIINDFIANHPKGNLIKYTRHIENMGMMKNLIWAYNQCNGEFIALCEGDDYWIDKYKIEKQTSFLSANKDFMISYHPAMVLQKNGELVPDFITENFFKSENSNQLDLAIFGNYIHTPTVVFRNTRMEIPAYFKELLVGDFFLYLLLSKNGKINRMPDYSAVYRFQVGFFSSQNAEKIRNDFKKSLRIFYLNYNQFSIKLILFLRFQNSNLFHRNTFIEKSNLSNSLVLKFRYISVIEVLRSFKNFLFRHEYSRVYGKRFIYNILF</sequence>
<evidence type="ECO:0000313" key="2">
    <source>
        <dbReference type="EMBL" id="REG91515.1"/>
    </source>
</evidence>
<dbReference type="Proteomes" id="UP000256405">
    <property type="component" value="Unassembled WGS sequence"/>
</dbReference>
<dbReference type="SUPFAM" id="SSF53448">
    <property type="entry name" value="Nucleotide-diphospho-sugar transferases"/>
    <property type="match status" value="1"/>
</dbReference>
<evidence type="ECO:0000259" key="1">
    <source>
        <dbReference type="Pfam" id="PF00535"/>
    </source>
</evidence>
<proteinExistence type="predicted"/>
<accession>A0A3E0E002</accession>
<dbReference type="OrthoDB" id="199095at2"/>
<evidence type="ECO:0000313" key="3">
    <source>
        <dbReference type="Proteomes" id="UP000256405"/>
    </source>
</evidence>
<protein>
    <submittedName>
        <fullName evidence="2">Glycosyltransferase involved in cell wall biosynthesis</fullName>
    </submittedName>
</protein>
<dbReference type="EMBL" id="QUNF01000004">
    <property type="protein sequence ID" value="REG91515.1"/>
    <property type="molecule type" value="Genomic_DNA"/>
</dbReference>
<dbReference type="GO" id="GO:0016758">
    <property type="term" value="F:hexosyltransferase activity"/>
    <property type="evidence" value="ECO:0007669"/>
    <property type="project" value="UniProtKB-ARBA"/>
</dbReference>
<dbReference type="Gene3D" id="3.90.550.10">
    <property type="entry name" value="Spore Coat Polysaccharide Biosynthesis Protein SpsA, Chain A"/>
    <property type="match status" value="1"/>
</dbReference>